<feature type="compositionally biased region" description="Basic and acidic residues" evidence="1">
    <location>
        <begin position="213"/>
        <end position="337"/>
    </location>
</feature>
<evidence type="ECO:0000313" key="3">
    <source>
        <dbReference type="EMBL" id="KAK7514979.1"/>
    </source>
</evidence>
<dbReference type="PANTHER" id="PTHR14580">
    <property type="entry name" value="MULTIPLE MYELOMA TUMOR-ASSOCIATED PROTEIN 2 FAMILY MEMBER"/>
    <property type="match status" value="1"/>
</dbReference>
<evidence type="ECO:0000256" key="1">
    <source>
        <dbReference type="SAM" id="MobiDB-lite"/>
    </source>
</evidence>
<accession>A0ABR1KMX1</accession>
<feature type="compositionally biased region" description="Basic and acidic residues" evidence="1">
    <location>
        <begin position="178"/>
        <end position="188"/>
    </location>
</feature>
<comment type="caution">
    <text evidence="3">The sequence shown here is derived from an EMBL/GenBank/DDBJ whole genome shotgun (WGS) entry which is preliminary data.</text>
</comment>
<feature type="domain" description="Multiple myeloma tumor-associated protein 2-like N-terminal" evidence="2">
    <location>
        <begin position="11"/>
        <end position="95"/>
    </location>
</feature>
<dbReference type="Pfam" id="PF10159">
    <property type="entry name" value="MMtag"/>
    <property type="match status" value="1"/>
</dbReference>
<proteinExistence type="predicted"/>
<evidence type="ECO:0000259" key="2">
    <source>
        <dbReference type="Pfam" id="PF10159"/>
    </source>
</evidence>
<gene>
    <name evidence="3" type="ORF">IWZ03DRAFT_382176</name>
</gene>
<protein>
    <submittedName>
        <fullName evidence="3">Kinase phosphorylation protein-domain-containing protein</fullName>
    </submittedName>
</protein>
<evidence type="ECO:0000313" key="4">
    <source>
        <dbReference type="Proteomes" id="UP001363622"/>
    </source>
</evidence>
<keyword evidence="4" id="KW-1185">Reference proteome</keyword>
<name>A0ABR1KMX1_9PEZI</name>
<dbReference type="Proteomes" id="UP001363622">
    <property type="component" value="Unassembled WGS sequence"/>
</dbReference>
<feature type="compositionally biased region" description="Gly residues" evidence="1">
    <location>
        <begin position="135"/>
        <end position="149"/>
    </location>
</feature>
<feature type="region of interest" description="Disordered" evidence="1">
    <location>
        <begin position="97"/>
        <end position="371"/>
    </location>
</feature>
<dbReference type="InterPro" id="IPR039207">
    <property type="entry name" value="MMTAG2-like"/>
</dbReference>
<dbReference type="GO" id="GO:0016301">
    <property type="term" value="F:kinase activity"/>
    <property type="evidence" value="ECO:0007669"/>
    <property type="project" value="UniProtKB-KW"/>
</dbReference>
<feature type="compositionally biased region" description="Basic residues" evidence="1">
    <location>
        <begin position="189"/>
        <end position="212"/>
    </location>
</feature>
<dbReference type="PANTHER" id="PTHR14580:SF0">
    <property type="entry name" value="MULTIPLE MYELOMA TUMOR-ASSOCIATED PROTEIN 2"/>
    <property type="match status" value="1"/>
</dbReference>
<organism evidence="3 4">
    <name type="scientific">Phyllosticta citriasiana</name>
    <dbReference type="NCBI Taxonomy" id="595635"/>
    <lineage>
        <taxon>Eukaryota</taxon>
        <taxon>Fungi</taxon>
        <taxon>Dikarya</taxon>
        <taxon>Ascomycota</taxon>
        <taxon>Pezizomycotina</taxon>
        <taxon>Dothideomycetes</taxon>
        <taxon>Dothideomycetes incertae sedis</taxon>
        <taxon>Botryosphaeriales</taxon>
        <taxon>Phyllostictaceae</taxon>
        <taxon>Phyllosticta</taxon>
    </lineage>
</organism>
<reference evidence="3 4" key="1">
    <citation type="submission" date="2024-04" db="EMBL/GenBank/DDBJ databases">
        <title>Phyllosticta paracitricarpa is synonymous to the EU quarantine fungus P. citricarpa based on phylogenomic analyses.</title>
        <authorList>
            <consortium name="Lawrence Berkeley National Laboratory"/>
            <person name="Van Ingen-Buijs V.A."/>
            <person name="Van Westerhoven A.C."/>
            <person name="Haridas S."/>
            <person name="Skiadas P."/>
            <person name="Martin F."/>
            <person name="Groenewald J.Z."/>
            <person name="Crous P.W."/>
            <person name="Seidl M.F."/>
        </authorList>
    </citation>
    <scope>NUCLEOTIDE SEQUENCE [LARGE SCALE GENOMIC DNA]</scope>
    <source>
        <strain evidence="3 4">CBS 123371</strain>
    </source>
</reference>
<feature type="compositionally biased region" description="Basic and acidic residues" evidence="1">
    <location>
        <begin position="362"/>
        <end position="371"/>
    </location>
</feature>
<dbReference type="EMBL" id="JBBPHU010000008">
    <property type="protein sequence ID" value="KAK7514979.1"/>
    <property type="molecule type" value="Genomic_DNA"/>
</dbReference>
<sequence>MDLVQTVRKEGSRGNLAIGGNVDWSKIASDSQRENYLGHSIHAPVGRWQKGRDLNWYAKANKSAFHIDDDERKQIEEEKRQVKEREAAMMDEMLGIQRPGPPKSGATNANLIPLGPRSAQPIAERGEYDQDLGAGARGVGYGKRSGTMGGDRDVLEGQGLDSRSGDRHRSSRHHHRSHHDDRRDESRDRRHRHHHRRGNRSRSRSREHRSRRHDGERLRDRDHHRSRHHDDEERPREREHRSRRYDDERPRERDQYRSRRYDDERPGERGQPRSRYQEEGRPRERDYPRSRQYDDERPRDREYPRSREYDNRTRSRSPDRRRRFQEGHENRANRCPDEPAPLPEAAPAPRDPSWSPRPRVALPDRIEPQEW</sequence>
<keyword evidence="3" id="KW-0808">Transferase</keyword>
<keyword evidence="3" id="KW-0418">Kinase</keyword>
<feature type="compositionally biased region" description="Pro residues" evidence="1">
    <location>
        <begin position="338"/>
        <end position="350"/>
    </location>
</feature>
<dbReference type="InterPro" id="IPR019315">
    <property type="entry name" value="MMTA2_N"/>
</dbReference>